<dbReference type="Pfam" id="PF10722">
    <property type="entry name" value="YbjN"/>
    <property type="match status" value="1"/>
</dbReference>
<evidence type="ECO:0000313" key="1">
    <source>
        <dbReference type="EMBL" id="ART20976.1"/>
    </source>
</evidence>
<dbReference type="Proteomes" id="UP000250197">
    <property type="component" value="Chromosome"/>
</dbReference>
<proteinExistence type="predicted"/>
<gene>
    <name evidence="1" type="ORF">CBE89_05290</name>
</gene>
<organism evidence="1 2">
    <name type="scientific">Corynebacterium striatum</name>
    <dbReference type="NCBI Taxonomy" id="43770"/>
    <lineage>
        <taxon>Bacteria</taxon>
        <taxon>Bacillati</taxon>
        <taxon>Actinomycetota</taxon>
        <taxon>Actinomycetes</taxon>
        <taxon>Mycobacteriales</taxon>
        <taxon>Corynebacteriaceae</taxon>
        <taxon>Corynebacterium</taxon>
    </lineage>
</organism>
<dbReference type="InterPro" id="IPR019660">
    <property type="entry name" value="Put_sensory_transdc_reg_YbjN"/>
</dbReference>
<evidence type="ECO:0000313" key="2">
    <source>
        <dbReference type="Proteomes" id="UP000250197"/>
    </source>
</evidence>
<dbReference type="AlphaFoldDB" id="A0A2Z2IX37"/>
<dbReference type="EMBL" id="CP021252">
    <property type="protein sequence ID" value="ART20976.1"/>
    <property type="molecule type" value="Genomic_DNA"/>
</dbReference>
<protein>
    <recommendedName>
        <fullName evidence="3">YbjN domain-containing protein</fullName>
    </recommendedName>
</protein>
<dbReference type="RefSeq" id="WP_086891098.1">
    <property type="nucleotide sequence ID" value="NZ_CP021252.1"/>
</dbReference>
<sequence length="315" mass="34864">MDEFDPEAELGPSPGELLLRSVARIAATNGIHCIHVSDELLIFPHSMLGETRVCMDPEGEPVLRFYTTPSGHLGFAEVSAAAEFANDWNHDCISPRIVLDYDDPSAVTVWGHTFLVVQDSPTSEQLKATLTPALRNSELFLEALGDAFPSLRQAPPSLSITPLEMDHTDEESDIVRPVDVDRIEEILRKLGINRFQTDSSQSIYAWINDVLFAFVLDVGPSFIIKGHWDSNFRGEDFTRIFLTCNDWNRANHSAAAFCHSNSDGLQVRLDYAVMTGGGMSDAQMLTTLGRGIKHILHGIDDISRESVGNSPVEWP</sequence>
<reference evidence="1 2" key="1">
    <citation type="submission" date="2017-05" db="EMBL/GenBank/DDBJ databases">
        <title>Complete genome sequence of Corynebacterium striatum KC-Na-1 isolated from Neophocaena asiaeorientalis in Korea.</title>
        <authorList>
            <person name="Kim J.H."/>
            <person name="Lee K."/>
        </authorList>
    </citation>
    <scope>NUCLEOTIDE SEQUENCE [LARGE SCALE GENOMIC DNA]</scope>
    <source>
        <strain evidence="1 2">KC-Na-01</strain>
    </source>
</reference>
<evidence type="ECO:0008006" key="3">
    <source>
        <dbReference type="Google" id="ProtNLM"/>
    </source>
</evidence>
<name>A0A2Z2IX37_CORST</name>
<dbReference type="KEGG" id="cstr:CBE89_05290"/>
<accession>A0A2Z2IX37</accession>